<organism evidence="2 3">
    <name type="scientific">Gordonibacter massiliensis</name>
    <name type="common">ex Traore et al. 2017</name>
    <dbReference type="NCBI Taxonomy" id="1841863"/>
    <lineage>
        <taxon>Bacteria</taxon>
        <taxon>Bacillati</taxon>
        <taxon>Actinomycetota</taxon>
        <taxon>Coriobacteriia</taxon>
        <taxon>Eggerthellales</taxon>
        <taxon>Eggerthellaceae</taxon>
        <taxon>Gordonibacter</taxon>
    </lineage>
</organism>
<accession>A0A842JH23</accession>
<keyword evidence="1" id="KW-0812">Transmembrane</keyword>
<dbReference type="PROSITE" id="PS51257">
    <property type="entry name" value="PROKAR_LIPOPROTEIN"/>
    <property type="match status" value="1"/>
</dbReference>
<reference evidence="2 3" key="1">
    <citation type="submission" date="2020-08" db="EMBL/GenBank/DDBJ databases">
        <authorList>
            <person name="Liu C."/>
            <person name="Sun Q."/>
        </authorList>
    </citation>
    <scope>NUCLEOTIDE SEQUENCE [LARGE SCALE GENOMIC DNA]</scope>
    <source>
        <strain evidence="2 3">N22</strain>
    </source>
</reference>
<protein>
    <submittedName>
        <fullName evidence="2">Uncharacterized protein</fullName>
    </submittedName>
</protein>
<dbReference type="AlphaFoldDB" id="A0A842JH23"/>
<dbReference type="Proteomes" id="UP000587396">
    <property type="component" value="Unassembled WGS sequence"/>
</dbReference>
<keyword evidence="3" id="KW-1185">Reference proteome</keyword>
<keyword evidence="1" id="KW-0472">Membrane</keyword>
<feature type="transmembrane region" description="Helical" evidence="1">
    <location>
        <begin position="12"/>
        <end position="39"/>
    </location>
</feature>
<proteinExistence type="predicted"/>
<feature type="transmembrane region" description="Helical" evidence="1">
    <location>
        <begin position="127"/>
        <end position="148"/>
    </location>
</feature>
<gene>
    <name evidence="2" type="ORF">H7313_15440</name>
</gene>
<feature type="transmembrane region" description="Helical" evidence="1">
    <location>
        <begin position="97"/>
        <end position="121"/>
    </location>
</feature>
<sequence>MLGKLFKYDMKALSRVLVPLHIAAAALALVACVCGFVGYSAGEIWTGTSAAAGVSEAVAVAMLVALAFSMLGIFSATIATIVVIIHRFYKNLFTDEGYLTLTLPVTANQIMLSKVLAGLLWLLIDALVVLGSALAVSLAATGFVNASINDTLPYWMLRAAGGSVFGGSSAWASALSGAVSAATQGAMALLVAYAAFTLGAVLASRHKVAAGIGLYLAISWAIGLAGTVVNVSVASGIAFGGTGPYASTAAAMATTGLGWVGSLCVAAACYALCVYLLDRKVNLA</sequence>
<dbReference type="EMBL" id="JACMSE010000020">
    <property type="protein sequence ID" value="MBC2890724.1"/>
    <property type="molecule type" value="Genomic_DNA"/>
</dbReference>
<evidence type="ECO:0000313" key="2">
    <source>
        <dbReference type="EMBL" id="MBC2890724.1"/>
    </source>
</evidence>
<feature type="transmembrane region" description="Helical" evidence="1">
    <location>
        <begin position="259"/>
        <end position="277"/>
    </location>
</feature>
<feature type="transmembrane region" description="Helical" evidence="1">
    <location>
        <begin position="181"/>
        <end position="202"/>
    </location>
</feature>
<name>A0A842JH23_9ACTN</name>
<feature type="transmembrane region" description="Helical" evidence="1">
    <location>
        <begin position="214"/>
        <end position="239"/>
    </location>
</feature>
<keyword evidence="1" id="KW-1133">Transmembrane helix</keyword>
<comment type="caution">
    <text evidence="2">The sequence shown here is derived from an EMBL/GenBank/DDBJ whole genome shotgun (WGS) entry which is preliminary data.</text>
</comment>
<evidence type="ECO:0000313" key="3">
    <source>
        <dbReference type="Proteomes" id="UP000587396"/>
    </source>
</evidence>
<feature type="transmembrane region" description="Helical" evidence="1">
    <location>
        <begin position="59"/>
        <end position="85"/>
    </location>
</feature>
<dbReference type="RefSeq" id="WP_185906380.1">
    <property type="nucleotide sequence ID" value="NZ_JACMSE010000020.1"/>
</dbReference>
<evidence type="ECO:0000256" key="1">
    <source>
        <dbReference type="SAM" id="Phobius"/>
    </source>
</evidence>